<dbReference type="InParanoid" id="B0DIA8"/>
<dbReference type="HOGENOM" id="CLU_614031_0_0_1"/>
<evidence type="ECO:0000313" key="3">
    <source>
        <dbReference type="Proteomes" id="UP000001194"/>
    </source>
</evidence>
<feature type="compositionally biased region" description="Basic and acidic residues" evidence="1">
    <location>
        <begin position="424"/>
        <end position="437"/>
    </location>
</feature>
<sequence>MSFITVADGNPATDMIKRLLGHINTEASQFKRSKASSKQILTKANAVYNGIEKHIEVIKKKTEKAEEAEWKSFKTYTEAIPPLERLLLDYTYEIGDKSSQLVSHSEHLSHSSQDIPKSILSIERWANDWKITVKIVELLKSNEFKDLSAELKTNLETGLAESVKQDDIDMIKEVQSYAKGSEHKLTDDSIFEAGPEDKMVTGLTGLIDTIATQVNTKYDQATAQPVVKTVLLVYFPFALTADKGVESKWAEHLKSKKVWEEMKRVLQEVVGHLSDKPKSNEQLEGDYEALKKVIFDVTKLPELFGPQLLEMMKLAAQVRRPFHGRSVVLVYMWYHLALCDAVKEERLPINRRAITTNLKQSIEFLTLASTKLPEAATFKDASVVQELTAKFTSKSAEMQKLYGQYKLDDKWTTLIKVQLEKATKEDKDHYAQTEARLKAPAPVKTG</sequence>
<dbReference type="Proteomes" id="UP000001194">
    <property type="component" value="Unassembled WGS sequence"/>
</dbReference>
<feature type="region of interest" description="Disordered" evidence="1">
    <location>
        <begin position="424"/>
        <end position="446"/>
    </location>
</feature>
<dbReference type="KEGG" id="lbc:LACBIDRAFT_302786"/>
<dbReference type="RefSeq" id="XP_001883756.1">
    <property type="nucleotide sequence ID" value="XM_001883721.1"/>
</dbReference>
<keyword evidence="3" id="KW-1185">Reference proteome</keyword>
<accession>B0DIA8</accession>
<evidence type="ECO:0000256" key="1">
    <source>
        <dbReference type="SAM" id="MobiDB-lite"/>
    </source>
</evidence>
<dbReference type="OrthoDB" id="2953592at2759"/>
<reference evidence="2 3" key="1">
    <citation type="journal article" date="2008" name="Nature">
        <title>The genome of Laccaria bicolor provides insights into mycorrhizal symbiosis.</title>
        <authorList>
            <person name="Martin F."/>
            <person name="Aerts A."/>
            <person name="Ahren D."/>
            <person name="Brun A."/>
            <person name="Danchin E.G.J."/>
            <person name="Duchaussoy F."/>
            <person name="Gibon J."/>
            <person name="Kohler A."/>
            <person name="Lindquist E."/>
            <person name="Pereda V."/>
            <person name="Salamov A."/>
            <person name="Shapiro H.J."/>
            <person name="Wuyts J."/>
            <person name="Blaudez D."/>
            <person name="Buee M."/>
            <person name="Brokstein P."/>
            <person name="Canbaeck B."/>
            <person name="Cohen D."/>
            <person name="Courty P.E."/>
            <person name="Coutinho P.M."/>
            <person name="Delaruelle C."/>
            <person name="Detter J.C."/>
            <person name="Deveau A."/>
            <person name="DiFazio S."/>
            <person name="Duplessis S."/>
            <person name="Fraissinet-Tachet L."/>
            <person name="Lucic E."/>
            <person name="Frey-Klett P."/>
            <person name="Fourrey C."/>
            <person name="Feussner I."/>
            <person name="Gay G."/>
            <person name="Grimwood J."/>
            <person name="Hoegger P.J."/>
            <person name="Jain P."/>
            <person name="Kilaru S."/>
            <person name="Labbe J."/>
            <person name="Lin Y.C."/>
            <person name="Legue V."/>
            <person name="Le Tacon F."/>
            <person name="Marmeisse R."/>
            <person name="Melayah D."/>
            <person name="Montanini B."/>
            <person name="Muratet M."/>
            <person name="Nehls U."/>
            <person name="Niculita-Hirzel H."/>
            <person name="Oudot-Le Secq M.P."/>
            <person name="Peter M."/>
            <person name="Quesneville H."/>
            <person name="Rajashekar B."/>
            <person name="Reich M."/>
            <person name="Rouhier N."/>
            <person name="Schmutz J."/>
            <person name="Yin T."/>
            <person name="Chalot M."/>
            <person name="Henrissat B."/>
            <person name="Kuees U."/>
            <person name="Lucas S."/>
            <person name="Van de Peer Y."/>
            <person name="Podila G.K."/>
            <person name="Polle A."/>
            <person name="Pukkila P.J."/>
            <person name="Richardson P.M."/>
            <person name="Rouze P."/>
            <person name="Sanders I.R."/>
            <person name="Stajich J.E."/>
            <person name="Tunlid A."/>
            <person name="Tuskan G."/>
            <person name="Grigoriev I.V."/>
        </authorList>
    </citation>
    <scope>NUCLEOTIDE SEQUENCE [LARGE SCALE GENOMIC DNA]</scope>
    <source>
        <strain evidence="3">S238N-H82 / ATCC MYA-4686</strain>
    </source>
</reference>
<protein>
    <submittedName>
        <fullName evidence="2">Predicted protein</fullName>
    </submittedName>
</protein>
<proteinExistence type="predicted"/>
<name>B0DIA8_LACBS</name>
<dbReference type="GeneID" id="6079437"/>
<dbReference type="EMBL" id="DS547112">
    <property type="protein sequence ID" value="EDR05652.1"/>
    <property type="molecule type" value="Genomic_DNA"/>
</dbReference>
<organism evidence="3">
    <name type="scientific">Laccaria bicolor (strain S238N-H82 / ATCC MYA-4686)</name>
    <name type="common">Bicoloured deceiver</name>
    <name type="synonym">Laccaria laccata var. bicolor</name>
    <dbReference type="NCBI Taxonomy" id="486041"/>
    <lineage>
        <taxon>Eukaryota</taxon>
        <taxon>Fungi</taxon>
        <taxon>Dikarya</taxon>
        <taxon>Basidiomycota</taxon>
        <taxon>Agaricomycotina</taxon>
        <taxon>Agaricomycetes</taxon>
        <taxon>Agaricomycetidae</taxon>
        <taxon>Agaricales</taxon>
        <taxon>Agaricineae</taxon>
        <taxon>Hydnangiaceae</taxon>
        <taxon>Laccaria</taxon>
    </lineage>
</organism>
<gene>
    <name evidence="2" type="ORF">LACBIDRAFT_302786</name>
</gene>
<dbReference type="AlphaFoldDB" id="B0DIA8"/>
<evidence type="ECO:0000313" key="2">
    <source>
        <dbReference type="EMBL" id="EDR05652.1"/>
    </source>
</evidence>